<keyword evidence="1" id="KW-1133">Transmembrane helix</keyword>
<proteinExistence type="predicted"/>
<keyword evidence="1" id="KW-0472">Membrane</keyword>
<gene>
    <name evidence="2" type="ORF">DYZ80_02161</name>
</gene>
<evidence type="ECO:0000256" key="1">
    <source>
        <dbReference type="SAM" id="Phobius"/>
    </source>
</evidence>
<evidence type="ECO:0000313" key="3">
    <source>
        <dbReference type="Proteomes" id="UP000272537"/>
    </source>
</evidence>
<reference evidence="2 3" key="1">
    <citation type="journal article" date="2018" name="BMC Genomics">
        <title>Genes significantly associated with lineage II food isolates of Listeria monocytogenes.</title>
        <authorList>
            <person name="Pirone-Davies C."/>
            <person name="Chen Y."/>
            <person name="Pightling A."/>
            <person name="Ryan G."/>
            <person name="Wang Y."/>
            <person name="Yao K."/>
            <person name="Hoffmann M."/>
            <person name="Allard M.W."/>
        </authorList>
    </citation>
    <scope>NUCLEOTIDE SEQUENCE [LARGE SCALE GENOMIC DNA]</scope>
    <source>
        <strain evidence="2 3">PNUSAL000550</strain>
    </source>
</reference>
<sequence>MKIILEFLLKELLSLAIEYGINWLILNDHIYILIIIVSFIVRCFVETRDKKYF</sequence>
<dbReference type="EMBL" id="QXLS01000004">
    <property type="protein sequence ID" value="RKA07786.1"/>
    <property type="molecule type" value="Genomic_DNA"/>
</dbReference>
<evidence type="ECO:0000313" key="2">
    <source>
        <dbReference type="EMBL" id="RKA07786.1"/>
    </source>
</evidence>
<dbReference type="AlphaFoldDB" id="A0AB37NGS6"/>
<protein>
    <submittedName>
        <fullName evidence="2">Uncharacterized protein</fullName>
    </submittedName>
</protein>
<organism evidence="2 3">
    <name type="scientific">Listeria monocytogenes</name>
    <dbReference type="NCBI Taxonomy" id="1639"/>
    <lineage>
        <taxon>Bacteria</taxon>
        <taxon>Bacillati</taxon>
        <taxon>Bacillota</taxon>
        <taxon>Bacilli</taxon>
        <taxon>Bacillales</taxon>
        <taxon>Listeriaceae</taxon>
        <taxon>Listeria</taxon>
    </lineage>
</organism>
<feature type="transmembrane region" description="Helical" evidence="1">
    <location>
        <begin position="20"/>
        <end position="45"/>
    </location>
</feature>
<dbReference type="Proteomes" id="UP000272537">
    <property type="component" value="Unassembled WGS sequence"/>
</dbReference>
<comment type="caution">
    <text evidence="2">The sequence shown here is derived from an EMBL/GenBank/DDBJ whole genome shotgun (WGS) entry which is preliminary data.</text>
</comment>
<keyword evidence="1" id="KW-0812">Transmembrane</keyword>
<accession>A0AB37NGS6</accession>
<name>A0AB37NGS6_LISMN</name>